<dbReference type="EMBL" id="CAUOFW020002502">
    <property type="protein sequence ID" value="CAK9154208.1"/>
    <property type="molecule type" value="Genomic_DNA"/>
</dbReference>
<dbReference type="SUPFAM" id="SSF46785">
    <property type="entry name" value="Winged helix' DNA-binding domain"/>
    <property type="match status" value="1"/>
</dbReference>
<dbReference type="Proteomes" id="UP001642360">
    <property type="component" value="Unassembled WGS sequence"/>
</dbReference>
<dbReference type="InterPro" id="IPR002109">
    <property type="entry name" value="Glutaredoxin"/>
</dbReference>
<dbReference type="SMART" id="SM00049">
    <property type="entry name" value="DEP"/>
    <property type="match status" value="1"/>
</dbReference>
<dbReference type="Gene3D" id="1.10.10.10">
    <property type="entry name" value="Winged helix-like DNA-binding domain superfamily/Winged helix DNA-binding domain"/>
    <property type="match status" value="1"/>
</dbReference>
<proteinExistence type="predicted"/>
<dbReference type="SUPFAM" id="SSF52833">
    <property type="entry name" value="Thioredoxin-like"/>
    <property type="match status" value="1"/>
</dbReference>
<gene>
    <name evidence="3" type="ORF">ILEXP_LOCUS22516</name>
</gene>
<accession>A0ABC8SB80</accession>
<dbReference type="InterPro" id="IPR036390">
    <property type="entry name" value="WH_DNA-bd_sf"/>
</dbReference>
<feature type="compositionally biased region" description="Basic and acidic residues" evidence="1">
    <location>
        <begin position="17"/>
        <end position="37"/>
    </location>
</feature>
<comment type="caution">
    <text evidence="3">The sequence shown here is derived from an EMBL/GenBank/DDBJ whole genome shotgun (WGS) entry which is preliminary data.</text>
</comment>
<evidence type="ECO:0000313" key="3">
    <source>
        <dbReference type="EMBL" id="CAK9154208.1"/>
    </source>
</evidence>
<reference evidence="3 4" key="1">
    <citation type="submission" date="2024-02" db="EMBL/GenBank/DDBJ databases">
        <authorList>
            <person name="Vignale AGUSTIN F."/>
            <person name="Sosa J E."/>
            <person name="Modenutti C."/>
        </authorList>
    </citation>
    <scope>NUCLEOTIDE SEQUENCE [LARGE SCALE GENOMIC DNA]</scope>
</reference>
<dbReference type="InterPro" id="IPR000591">
    <property type="entry name" value="DEP_dom"/>
</dbReference>
<dbReference type="CDD" id="cd04371">
    <property type="entry name" value="DEP"/>
    <property type="match status" value="1"/>
</dbReference>
<dbReference type="PANTHER" id="PTHR46361:SF3">
    <property type="entry name" value="ELECTRON CARRIER_ PROTEIN DISULFIDE OXIDOREDUCTASE"/>
    <property type="match status" value="1"/>
</dbReference>
<feature type="region of interest" description="Disordered" evidence="1">
    <location>
        <begin position="1"/>
        <end position="132"/>
    </location>
</feature>
<dbReference type="InterPro" id="IPR036388">
    <property type="entry name" value="WH-like_DNA-bd_sf"/>
</dbReference>
<dbReference type="InterPro" id="IPR006869">
    <property type="entry name" value="DUF547"/>
</dbReference>
<dbReference type="Pfam" id="PF04784">
    <property type="entry name" value="DUF547"/>
    <property type="match status" value="1"/>
</dbReference>
<feature type="compositionally biased region" description="Basic and acidic residues" evidence="1">
    <location>
        <begin position="47"/>
        <end position="68"/>
    </location>
</feature>
<feature type="region of interest" description="Disordered" evidence="1">
    <location>
        <begin position="150"/>
        <end position="182"/>
    </location>
</feature>
<evidence type="ECO:0000313" key="4">
    <source>
        <dbReference type="Proteomes" id="UP001642360"/>
    </source>
</evidence>
<feature type="compositionally biased region" description="Basic and acidic residues" evidence="1">
    <location>
        <begin position="112"/>
        <end position="121"/>
    </location>
</feature>
<dbReference type="Gene3D" id="3.40.30.10">
    <property type="entry name" value="Glutaredoxin"/>
    <property type="match status" value="1"/>
</dbReference>
<feature type="region of interest" description="Disordered" evidence="1">
    <location>
        <begin position="214"/>
        <end position="256"/>
    </location>
</feature>
<feature type="compositionally biased region" description="Polar residues" evidence="1">
    <location>
        <begin position="7"/>
        <end position="16"/>
    </location>
</feature>
<feature type="compositionally biased region" description="Basic and acidic residues" evidence="1">
    <location>
        <begin position="235"/>
        <end position="254"/>
    </location>
</feature>
<dbReference type="InterPro" id="IPR036249">
    <property type="entry name" value="Thioredoxin-like_sf"/>
</dbReference>
<name>A0ABC8SB80_9AQUA</name>
<keyword evidence="4" id="KW-1185">Reference proteome</keyword>
<protein>
    <recommendedName>
        <fullName evidence="2">DEP domain-containing protein</fullName>
    </recommendedName>
</protein>
<evidence type="ECO:0000259" key="2">
    <source>
        <dbReference type="SMART" id="SM00049"/>
    </source>
</evidence>
<organism evidence="3 4">
    <name type="scientific">Ilex paraguariensis</name>
    <name type="common">yerba mate</name>
    <dbReference type="NCBI Taxonomy" id="185542"/>
    <lineage>
        <taxon>Eukaryota</taxon>
        <taxon>Viridiplantae</taxon>
        <taxon>Streptophyta</taxon>
        <taxon>Embryophyta</taxon>
        <taxon>Tracheophyta</taxon>
        <taxon>Spermatophyta</taxon>
        <taxon>Magnoliopsida</taxon>
        <taxon>eudicotyledons</taxon>
        <taxon>Gunneridae</taxon>
        <taxon>Pentapetalae</taxon>
        <taxon>asterids</taxon>
        <taxon>campanulids</taxon>
        <taxon>Aquifoliales</taxon>
        <taxon>Aquifoliaceae</taxon>
        <taxon>Ilex</taxon>
    </lineage>
</organism>
<dbReference type="PROSITE" id="PS51354">
    <property type="entry name" value="GLUTAREDOXIN_2"/>
    <property type="match status" value="1"/>
</dbReference>
<feature type="domain" description="DEP" evidence="2">
    <location>
        <begin position="413"/>
        <end position="536"/>
    </location>
</feature>
<feature type="compositionally biased region" description="Basic and acidic residues" evidence="1">
    <location>
        <begin position="79"/>
        <end position="92"/>
    </location>
</feature>
<dbReference type="Pfam" id="PF00462">
    <property type="entry name" value="Glutaredoxin"/>
    <property type="match status" value="1"/>
</dbReference>
<dbReference type="PANTHER" id="PTHR46361">
    <property type="entry name" value="ELECTRON CARRIER/ PROTEIN DISULFIDE OXIDOREDUCTASE"/>
    <property type="match status" value="1"/>
</dbReference>
<dbReference type="AlphaFoldDB" id="A0ABC8SB80"/>
<evidence type="ECO:0000256" key="1">
    <source>
        <dbReference type="SAM" id="MobiDB-lite"/>
    </source>
</evidence>
<sequence>MEKDNLTENAILNSSSTEKEEHLHEVQKEHQDKENVSEKNIVNSSTAEKEGDTPDSQKNDQEKEDSSEKNTVNTPSAENLERKKLDVQRQDDVEPLMEVKSLSIREGSPEVDSEKTLDDFNNKMGESAGLESENVRVTNKNLEEILYEEEEAEPVFDGTEVSGMEGNRSSSTRSLDLDSETQGHAWPEKAVALTNFVREKSAVAVSSVLRRLSGKSDGGQVIPDEEDNNNSNTKEVVDSSKESEAQEASHKTVDRSGWNPLSLIGISRDANAENKAEQRKDFINESALLIAMKGRIILYTRLGCQDCKEARIFLHQKRLRYVEINIDVYPNRKLELEKIGGSSAVPRVFFNEVLIGGLTELKELDGSGKLDEKIEFVMTEGPSFEAPLPPLSGEDDVSSSGAIDELAVIVRKMRESIAVKDRFHKMRRFTNCFLGSEAVDFLSEDQYLEREEVVRLRFDGTHGFNGGRGGAGDGVRALLWLFHLFMKLCPFHPYGPISFRGLAIEFGRKLASKHFFHHVLDENIFEDGNHLYRFVDHDPIMSQCQNISRGITEMKPKPIIEISSRLRFLSYAIFEAYTSEDGKHVDYRSIHGSEEFARYLRIVEELQRVDVQDMPREEKLCFFINLHNMMAIHAILVWGHPAGALERRKLLGDFKYVIGGCPYSLSAIHHGILRGNQRPPYNLIKPFGVKDKRFKVALPYPEALVHFALVSGNRSGPALRCYSPGNIDKELVEAACNFLRSGGLIIDLTAKVASVNKTLKWYSVDFGKNEVEVLKHAANYLEPEESQAFLELLANTQLKVVYQPYDWGLNY</sequence>